<dbReference type="Pfam" id="PF12259">
    <property type="entry name" value="Baculo_F"/>
    <property type="match status" value="1"/>
</dbReference>
<protein>
    <recommendedName>
        <fullName evidence="5">Envelope fusion protein</fullName>
    </recommendedName>
</protein>
<evidence type="ECO:0000313" key="3">
    <source>
        <dbReference type="EnsemblMetazoa" id="XP_037867866.1"/>
    </source>
</evidence>
<reference evidence="3" key="2">
    <citation type="submission" date="2022-06" db="UniProtKB">
        <authorList>
            <consortium name="EnsemblMetazoa"/>
        </authorList>
    </citation>
    <scope>IDENTIFICATION</scope>
    <source>
        <strain evidence="3">p50T (Dazao)</strain>
    </source>
</reference>
<feature type="chain" id="PRO_5035789421" description="Envelope fusion protein" evidence="2">
    <location>
        <begin position="20"/>
        <end position="568"/>
    </location>
</feature>
<sequence length="568" mass="64688">MQRTLGTLIAGAFVLYTAADLTLNPIDNSNGILLLKQGQILKQIDTFSLACVYNVSYLHETTLKLMSLYASTKAAEGNEELHRAYKDQIENSLHLIGKKLAFIAPHHRFRRGLINGLGSVVKTITGNLDYEDAIKFENELSNLRNSVHNINTSQKQTLFIAKHAVEEFSKQIKLLDENQKKIGSMLKNATLSNNVVISRLHFLDLYIQIYFSLQLLLDKLVILEDAMTFAQLEVMHPSIIAPHSLISEITAIQKLYQFRPVDRISIKNIHSIESSISVKAYSTNDALTFILDIPSIDENLYDLIHLYSIPDKQNLTIIPKSKYLALGTNEYSYLEEDCKKITQDVQLCTSLNTQPVENSEDCIVTLIKHESTNCTRARMNLKQGKIQRLEDNKWLIILKDEQILKSRCGRKSDYKKMSGIYIASITSDCQVEIFNRTLKTNTDTITADEIVPIPSETTILEGNIRYNLQLKDISLDSIHELMDRVENIQQPVIDWQTMMTTPSWSTLGLYLILIAIIIWKLWQWRQRRLQSKNESPENTSIEDAAGSCGTRFYLKEGGVRQSPDARIC</sequence>
<feature type="signal peptide" evidence="2">
    <location>
        <begin position="1"/>
        <end position="19"/>
    </location>
</feature>
<keyword evidence="4" id="KW-1185">Reference proteome</keyword>
<keyword evidence="1" id="KW-0472">Membrane</keyword>
<evidence type="ECO:0008006" key="5">
    <source>
        <dbReference type="Google" id="ProtNLM"/>
    </source>
</evidence>
<proteinExistence type="predicted"/>
<dbReference type="Proteomes" id="UP000005204">
    <property type="component" value="Unassembled WGS sequence"/>
</dbReference>
<keyword evidence="2" id="KW-0732">Signal</keyword>
<organism evidence="3 4">
    <name type="scientific">Bombyx mori</name>
    <name type="common">Silk moth</name>
    <dbReference type="NCBI Taxonomy" id="7091"/>
    <lineage>
        <taxon>Eukaryota</taxon>
        <taxon>Metazoa</taxon>
        <taxon>Ecdysozoa</taxon>
        <taxon>Arthropoda</taxon>
        <taxon>Hexapoda</taxon>
        <taxon>Insecta</taxon>
        <taxon>Pterygota</taxon>
        <taxon>Neoptera</taxon>
        <taxon>Endopterygota</taxon>
        <taxon>Lepidoptera</taxon>
        <taxon>Glossata</taxon>
        <taxon>Ditrysia</taxon>
        <taxon>Bombycoidea</taxon>
        <taxon>Bombycidae</taxon>
        <taxon>Bombycinae</taxon>
        <taxon>Bombyx</taxon>
    </lineage>
</organism>
<evidence type="ECO:0000256" key="1">
    <source>
        <dbReference type="SAM" id="Phobius"/>
    </source>
</evidence>
<name>A0A8R2LW43_BOMMO</name>
<feature type="transmembrane region" description="Helical" evidence="1">
    <location>
        <begin position="504"/>
        <end position="522"/>
    </location>
</feature>
<evidence type="ECO:0000313" key="4">
    <source>
        <dbReference type="Proteomes" id="UP000005204"/>
    </source>
</evidence>
<keyword evidence="1" id="KW-1133">Transmembrane helix</keyword>
<dbReference type="AlphaFoldDB" id="A0A8R2LW43"/>
<dbReference type="EnsemblMetazoa" id="XM_038011938.1">
    <property type="protein sequence ID" value="XP_037867866.1"/>
    <property type="gene ID" value="LOC119628706"/>
</dbReference>
<accession>A0A8R2LW43</accession>
<keyword evidence="1" id="KW-0812">Transmembrane</keyword>
<reference evidence="4" key="1">
    <citation type="journal article" date="2008" name="Insect Biochem. Mol. Biol.">
        <title>The genome of a lepidopteran model insect, the silkworm Bombyx mori.</title>
        <authorList>
            <consortium name="International Silkworm Genome Consortium"/>
        </authorList>
    </citation>
    <scope>NUCLEOTIDE SEQUENCE [LARGE SCALE GENOMIC DNA]</scope>
    <source>
        <strain evidence="4">p50T</strain>
    </source>
</reference>
<dbReference type="InterPro" id="IPR022048">
    <property type="entry name" value="Envelope_fusion-like"/>
</dbReference>
<evidence type="ECO:0000256" key="2">
    <source>
        <dbReference type="SAM" id="SignalP"/>
    </source>
</evidence>